<protein>
    <submittedName>
        <fullName evidence="4">Guanylate-binding protein 7</fullName>
    </submittedName>
</protein>
<dbReference type="PANTHER" id="PTHR37191:SF1">
    <property type="entry name" value="OS08G0112600 PROTEIN"/>
    <property type="match status" value="1"/>
</dbReference>
<dbReference type="ExpressionAtlas" id="A0A3L6F3A5">
    <property type="expression patterns" value="baseline"/>
</dbReference>
<feature type="domain" description="Guanylate-binding protein/Atlastin C-terminal" evidence="3">
    <location>
        <begin position="249"/>
        <end position="290"/>
    </location>
</feature>
<dbReference type="SUPFAM" id="SSF48340">
    <property type="entry name" value="Interferon-induced guanylate-binding protein 1 (GBP1), C-terminal domain"/>
    <property type="match status" value="1"/>
</dbReference>
<evidence type="ECO:0000259" key="3">
    <source>
        <dbReference type="Pfam" id="PF02841"/>
    </source>
</evidence>
<dbReference type="EMBL" id="NCVQ01000005">
    <property type="protein sequence ID" value="PWZ27529.1"/>
    <property type="molecule type" value="Genomic_DNA"/>
</dbReference>
<dbReference type="Proteomes" id="UP000251960">
    <property type="component" value="Chromosome 4"/>
</dbReference>
<name>A0A3L6F3A5_MAIZE</name>
<dbReference type="Pfam" id="PF02841">
    <property type="entry name" value="GBP_C"/>
    <property type="match status" value="1"/>
</dbReference>
<dbReference type="Pfam" id="PF02263">
    <property type="entry name" value="GBP"/>
    <property type="match status" value="1"/>
</dbReference>
<dbReference type="GO" id="GO:0003924">
    <property type="term" value="F:GTPase activity"/>
    <property type="evidence" value="ECO:0007669"/>
    <property type="project" value="InterPro"/>
</dbReference>
<dbReference type="PANTHER" id="PTHR37191">
    <property type="entry name" value="ZINC FINGER/BTB DOMAIN PROTEIN"/>
    <property type="match status" value="1"/>
</dbReference>
<dbReference type="InterPro" id="IPR003191">
    <property type="entry name" value="Guanylate-bd/ATL_C"/>
</dbReference>
<feature type="domain" description="Guanylate-binding protein N-terminal" evidence="2">
    <location>
        <begin position="102"/>
        <end position="176"/>
    </location>
</feature>
<dbReference type="Gene3D" id="3.40.50.300">
    <property type="entry name" value="P-loop containing nucleotide triphosphate hydrolases"/>
    <property type="match status" value="1"/>
</dbReference>
<gene>
    <name evidence="4" type="primary">GBP7</name>
    <name evidence="4" type="ORF">Zm00014a_038940</name>
</gene>
<dbReference type="InterPro" id="IPR027417">
    <property type="entry name" value="P-loop_NTPase"/>
</dbReference>
<dbReference type="AlphaFoldDB" id="A0A3L6F3A5"/>
<organism evidence="4">
    <name type="scientific">Zea mays</name>
    <name type="common">Maize</name>
    <dbReference type="NCBI Taxonomy" id="4577"/>
    <lineage>
        <taxon>Eukaryota</taxon>
        <taxon>Viridiplantae</taxon>
        <taxon>Streptophyta</taxon>
        <taxon>Embryophyta</taxon>
        <taxon>Tracheophyta</taxon>
        <taxon>Spermatophyta</taxon>
        <taxon>Magnoliopsida</taxon>
        <taxon>Liliopsida</taxon>
        <taxon>Poales</taxon>
        <taxon>Poaceae</taxon>
        <taxon>PACMAD clade</taxon>
        <taxon>Panicoideae</taxon>
        <taxon>Andropogonodae</taxon>
        <taxon>Andropogoneae</taxon>
        <taxon>Tripsacinae</taxon>
        <taxon>Zea</taxon>
    </lineage>
</organism>
<reference evidence="4" key="1">
    <citation type="journal article" date="2018" name="Nat. Genet.">
        <title>Extensive intraspecific gene order and gene structural variations between Mo17 and other maize genomes.</title>
        <authorList>
            <person name="Sun S."/>
            <person name="Zhou Y."/>
            <person name="Chen J."/>
            <person name="Shi J."/>
            <person name="Zhao H."/>
            <person name="Zhao H."/>
            <person name="Song W."/>
            <person name="Zhang M."/>
            <person name="Cui Y."/>
            <person name="Dong X."/>
            <person name="Liu H."/>
            <person name="Ma X."/>
            <person name="Jiao Y."/>
            <person name="Wang B."/>
            <person name="Wei X."/>
            <person name="Stein J.C."/>
            <person name="Glaubitz J.C."/>
            <person name="Lu F."/>
            <person name="Yu G."/>
            <person name="Liang C."/>
            <person name="Fengler K."/>
            <person name="Li B."/>
            <person name="Rafalski A."/>
            <person name="Schnable P.S."/>
            <person name="Ware D.H."/>
            <person name="Buckler E.S."/>
            <person name="Lai J."/>
        </authorList>
    </citation>
    <scope>NUCLEOTIDE SEQUENCE [LARGE SCALE GENOMIC DNA]</scope>
    <source>
        <tissue evidence="4">Seedling</tissue>
    </source>
</reference>
<feature type="region of interest" description="Disordered" evidence="1">
    <location>
        <begin position="1"/>
        <end position="51"/>
    </location>
</feature>
<proteinExistence type="predicted"/>
<dbReference type="InterPro" id="IPR036543">
    <property type="entry name" value="Guanylate-bd_C_sf"/>
</dbReference>
<sequence>MGRKWNELLSSAPWRTGEAAEDEDAARMSREGKVSVTSNPEEMPTMSVPWSRRPDLDLTIDDFEEDEIDPELRYSFQRNSRGPCYASDTFGVRRADDTVLPLLQEFYLDLAEDNRKITPRDYLELALRPVQGGGRDISAKNAIRDSIRALFPDRECFTLVQPVNNEKDLQRLDQLPVRFKLFLSSFTQIAKYPHTYCCIYFLTMYSEFLIGLDYFKKFGNFLEGSGLRSGLDGFMKFVLDRTRPKQLEASTMTGPILAGLTQSFLDAINNGVVPTISSSWQLVQNLKSSFTVLSKRPLRTTKGMIFWRLTCNVLIKFRTWNQSSLMTYSKSMSQRPMVLENGKG</sequence>
<evidence type="ECO:0000313" key="4">
    <source>
        <dbReference type="EMBL" id="PWZ27529.1"/>
    </source>
</evidence>
<comment type="caution">
    <text evidence="4">The sequence shown here is derived from an EMBL/GenBank/DDBJ whole genome shotgun (WGS) entry which is preliminary data.</text>
</comment>
<evidence type="ECO:0000259" key="2">
    <source>
        <dbReference type="Pfam" id="PF02263"/>
    </source>
</evidence>
<dbReference type="GO" id="GO:0005525">
    <property type="term" value="F:GTP binding"/>
    <property type="evidence" value="ECO:0007669"/>
    <property type="project" value="InterPro"/>
</dbReference>
<accession>A0A3L6F3A5</accession>
<dbReference type="InterPro" id="IPR015894">
    <property type="entry name" value="Guanylate-bd_N"/>
</dbReference>
<evidence type="ECO:0000256" key="1">
    <source>
        <dbReference type="SAM" id="MobiDB-lite"/>
    </source>
</evidence>